<name>A0A662YQ27_ACIRT</name>
<evidence type="ECO:0000313" key="4">
    <source>
        <dbReference type="Proteomes" id="UP000289886"/>
    </source>
</evidence>
<dbReference type="InterPro" id="IPR000352">
    <property type="entry name" value="Pep_chain_release_fac_I"/>
</dbReference>
<keyword evidence="4" id="KW-1185">Reference proteome</keyword>
<dbReference type="EMBL" id="SCEB01000832">
    <property type="protein sequence ID" value="RXM98063.1"/>
    <property type="molecule type" value="Genomic_DNA"/>
</dbReference>
<dbReference type="Gene3D" id="3.30.160.20">
    <property type="match status" value="1"/>
</dbReference>
<sequence length="94" mass="10211">MKNCICFIGSQLSKQRFLLAMAGAEAGEDTQMLALAKEEQKGIRKLIEALQTKVDVIIEDLRIDTFRSKGAGGQSANTTDSAVRLVHIPTGKFS</sequence>
<dbReference type="SUPFAM" id="SSF75620">
    <property type="entry name" value="Release factor"/>
    <property type="match status" value="1"/>
</dbReference>
<reference evidence="3 4" key="1">
    <citation type="submission" date="2019-01" db="EMBL/GenBank/DDBJ databases">
        <title>Draft Genome and Complete Hox-Cluster Characterization of the Sterlet Sturgeon (Acipenser ruthenus).</title>
        <authorList>
            <person name="Wei Q."/>
        </authorList>
    </citation>
    <scope>NUCLEOTIDE SEQUENCE [LARGE SCALE GENOMIC DNA]</scope>
    <source>
        <strain evidence="3">WHYD16114868_AA</strain>
        <tissue evidence="3">Blood</tissue>
    </source>
</reference>
<dbReference type="PANTHER" id="PTHR43804:SF1">
    <property type="entry name" value="PEPTIDE CHAIN RELEASE FACTOR 1, MITOCHONDRIAL"/>
    <property type="match status" value="1"/>
</dbReference>
<proteinExistence type="inferred from homology"/>
<organism evidence="3 4">
    <name type="scientific">Acipenser ruthenus</name>
    <name type="common">Sterlet sturgeon</name>
    <dbReference type="NCBI Taxonomy" id="7906"/>
    <lineage>
        <taxon>Eukaryota</taxon>
        <taxon>Metazoa</taxon>
        <taxon>Chordata</taxon>
        <taxon>Craniata</taxon>
        <taxon>Vertebrata</taxon>
        <taxon>Euteleostomi</taxon>
        <taxon>Actinopterygii</taxon>
        <taxon>Chondrostei</taxon>
        <taxon>Acipenseriformes</taxon>
        <taxon>Acipenseridae</taxon>
        <taxon>Acipenser</taxon>
    </lineage>
</organism>
<evidence type="ECO:0000313" key="3">
    <source>
        <dbReference type="EMBL" id="RXM98063.1"/>
    </source>
</evidence>
<feature type="domain" description="Prokaryotic-type class I peptide chain release factors" evidence="2">
    <location>
        <begin position="53"/>
        <end position="92"/>
    </location>
</feature>
<comment type="caution">
    <text evidence="3">The sequence shown here is derived from an EMBL/GenBank/DDBJ whole genome shotgun (WGS) entry which is preliminary data.</text>
</comment>
<comment type="similarity">
    <text evidence="1">Belongs to the prokaryotic/mitochondrial release factor family.</text>
</comment>
<evidence type="ECO:0000256" key="1">
    <source>
        <dbReference type="ARBA" id="ARBA00010835"/>
    </source>
</evidence>
<dbReference type="InterPro" id="IPR045853">
    <property type="entry name" value="Pep_chain_release_fac_I_sf"/>
</dbReference>
<dbReference type="PANTHER" id="PTHR43804">
    <property type="entry name" value="LD18447P"/>
    <property type="match status" value="1"/>
</dbReference>
<dbReference type="AlphaFoldDB" id="A0A662YQ27"/>
<dbReference type="Pfam" id="PF00472">
    <property type="entry name" value="RF-1"/>
    <property type="match status" value="1"/>
</dbReference>
<dbReference type="Proteomes" id="UP000289886">
    <property type="component" value="Unassembled WGS sequence"/>
</dbReference>
<protein>
    <submittedName>
        <fullName evidence="3">Peptide chain release factor 1, mitochondrial</fullName>
    </submittedName>
</protein>
<dbReference type="GO" id="GO:0003747">
    <property type="term" value="F:translation release factor activity"/>
    <property type="evidence" value="ECO:0007669"/>
    <property type="project" value="InterPro"/>
</dbReference>
<dbReference type="GO" id="GO:0070126">
    <property type="term" value="P:mitochondrial translational termination"/>
    <property type="evidence" value="ECO:0007669"/>
    <property type="project" value="TreeGrafter"/>
</dbReference>
<evidence type="ECO:0000259" key="2">
    <source>
        <dbReference type="Pfam" id="PF00472"/>
    </source>
</evidence>
<gene>
    <name evidence="3" type="ORF">EOD39_13630</name>
</gene>
<dbReference type="InterPro" id="IPR050057">
    <property type="entry name" value="Prokaryotic/Mito_RF"/>
</dbReference>
<accession>A0A662YQ27</accession>
<dbReference type="GO" id="GO:0005739">
    <property type="term" value="C:mitochondrion"/>
    <property type="evidence" value="ECO:0007669"/>
    <property type="project" value="TreeGrafter"/>
</dbReference>